<feature type="region of interest" description="Disordered" evidence="1">
    <location>
        <begin position="120"/>
        <end position="161"/>
    </location>
</feature>
<reference evidence="2" key="1">
    <citation type="submission" date="2020-06" db="EMBL/GenBank/DDBJ databases">
        <authorList>
            <consortium name="Plant Systems Biology data submission"/>
        </authorList>
    </citation>
    <scope>NUCLEOTIDE SEQUENCE</scope>
    <source>
        <strain evidence="2">D6</strain>
    </source>
</reference>
<feature type="region of interest" description="Disordered" evidence="1">
    <location>
        <begin position="1"/>
        <end position="95"/>
    </location>
</feature>
<accession>A0A9N8HRA1</accession>
<gene>
    <name evidence="2" type="ORF">SEMRO_1372_G267150.1</name>
</gene>
<name>A0A9N8HRA1_9STRA</name>
<feature type="compositionally biased region" description="Basic residues" evidence="1">
    <location>
        <begin position="134"/>
        <end position="144"/>
    </location>
</feature>
<evidence type="ECO:0000313" key="2">
    <source>
        <dbReference type="EMBL" id="CAB9523061.1"/>
    </source>
</evidence>
<feature type="compositionally biased region" description="Polar residues" evidence="1">
    <location>
        <begin position="120"/>
        <end position="130"/>
    </location>
</feature>
<protein>
    <submittedName>
        <fullName evidence="2">Uncharacterized protein</fullName>
    </submittedName>
</protein>
<organism evidence="2 3">
    <name type="scientific">Seminavis robusta</name>
    <dbReference type="NCBI Taxonomy" id="568900"/>
    <lineage>
        <taxon>Eukaryota</taxon>
        <taxon>Sar</taxon>
        <taxon>Stramenopiles</taxon>
        <taxon>Ochrophyta</taxon>
        <taxon>Bacillariophyta</taxon>
        <taxon>Bacillariophyceae</taxon>
        <taxon>Bacillariophycidae</taxon>
        <taxon>Naviculales</taxon>
        <taxon>Naviculaceae</taxon>
        <taxon>Seminavis</taxon>
    </lineage>
</organism>
<dbReference type="Proteomes" id="UP001153069">
    <property type="component" value="Unassembled WGS sequence"/>
</dbReference>
<feature type="compositionally biased region" description="Low complexity" evidence="1">
    <location>
        <begin position="1"/>
        <end position="28"/>
    </location>
</feature>
<dbReference type="AlphaFoldDB" id="A0A9N8HRA1"/>
<sequence>MALANSCVSPGSLSSSSDVEVVDGMSSSTKLQPRSGGGFLKSAFPLKDDQDDKLQPKDDNEKSFSVGLSLDDEEDEEDRSIHTISTASPSASGSTLVCNSCMDESASSAYSDADSVASSCLQDSSANSNNKPARSPRRKRRMRLSKSLTALSSSLTSSSKSPHQHVLLMTAPAVYPTMVATKSALRKSSSYGCLQPCCQVIPIATKSKAWKQLPAPRHVPKFDREVHEELLQQHHPTNQVEQEPFSSLFAARSVRASMVKHLKRVSFSDVNIREHALTLGDNPSCHLGAPVSLDWSYNQHSAMSVDYYEYQRNRRAYRDLRLPPVHRQELLLQFDISPEEMRRANVEKEKVQRQREITRSFLVPTAMELVVESAIRKMKRSLSVR</sequence>
<comment type="caution">
    <text evidence="2">The sequence shown here is derived from an EMBL/GenBank/DDBJ whole genome shotgun (WGS) entry which is preliminary data.</text>
</comment>
<feature type="compositionally biased region" description="Basic and acidic residues" evidence="1">
    <location>
        <begin position="46"/>
        <end position="62"/>
    </location>
</feature>
<dbReference type="OrthoDB" id="48629at2759"/>
<evidence type="ECO:0000313" key="3">
    <source>
        <dbReference type="Proteomes" id="UP001153069"/>
    </source>
</evidence>
<keyword evidence="3" id="KW-1185">Reference proteome</keyword>
<evidence type="ECO:0000256" key="1">
    <source>
        <dbReference type="SAM" id="MobiDB-lite"/>
    </source>
</evidence>
<feature type="compositionally biased region" description="Polar residues" evidence="1">
    <location>
        <begin position="82"/>
        <end position="95"/>
    </location>
</feature>
<feature type="compositionally biased region" description="Low complexity" evidence="1">
    <location>
        <begin position="145"/>
        <end position="161"/>
    </location>
</feature>
<proteinExistence type="predicted"/>
<dbReference type="EMBL" id="CAICTM010001370">
    <property type="protein sequence ID" value="CAB9523061.1"/>
    <property type="molecule type" value="Genomic_DNA"/>
</dbReference>